<evidence type="ECO:0000256" key="2">
    <source>
        <dbReference type="SAM" id="Phobius"/>
    </source>
</evidence>
<feature type="region of interest" description="Disordered" evidence="1">
    <location>
        <begin position="56"/>
        <end position="76"/>
    </location>
</feature>
<dbReference type="EMBL" id="CP108253">
    <property type="protein sequence ID" value="WTU39565.1"/>
    <property type="molecule type" value="Genomic_DNA"/>
</dbReference>
<keyword evidence="2" id="KW-0812">Transmembrane</keyword>
<proteinExistence type="predicted"/>
<evidence type="ECO:0000256" key="1">
    <source>
        <dbReference type="SAM" id="MobiDB-lite"/>
    </source>
</evidence>
<feature type="region of interest" description="Disordered" evidence="1">
    <location>
        <begin position="158"/>
        <end position="186"/>
    </location>
</feature>
<protein>
    <recommendedName>
        <fullName evidence="4">Sugar kinase</fullName>
    </recommendedName>
</protein>
<feature type="transmembrane region" description="Helical" evidence="2">
    <location>
        <begin position="33"/>
        <end position="52"/>
    </location>
</feature>
<accession>A0AAU2GXX1</accession>
<sequence>MTPADRPAVPRQSPSPDQPQAPEDHRHMIRRRWLTAVIIVLLIGVPAGYLAISAGQSRDSGRDKESEASATGLQNDWPSKTQRRIYDVPVPSSATDVKYYETNTWAVSKLYVQFRTTAAGLAEFLKDSGTGTAALRPGSVAIGASDAKKVGWSFPSGHDWAGTRHAQKDPLPTQDITVDESDPDNPAVFVVSTATP</sequence>
<keyword evidence="2" id="KW-1133">Transmembrane helix</keyword>
<name>A0AAU2GXX1_9ACTN</name>
<evidence type="ECO:0000313" key="3">
    <source>
        <dbReference type="EMBL" id="WTU39565.1"/>
    </source>
</evidence>
<organism evidence="3">
    <name type="scientific">Streptomyces sp. NBC_00060</name>
    <dbReference type="NCBI Taxonomy" id="2975636"/>
    <lineage>
        <taxon>Bacteria</taxon>
        <taxon>Bacillati</taxon>
        <taxon>Actinomycetota</taxon>
        <taxon>Actinomycetes</taxon>
        <taxon>Kitasatosporales</taxon>
        <taxon>Streptomycetaceae</taxon>
        <taxon>Streptomyces</taxon>
    </lineage>
</organism>
<reference evidence="3" key="1">
    <citation type="submission" date="2022-10" db="EMBL/GenBank/DDBJ databases">
        <title>The complete genomes of actinobacterial strains from the NBC collection.</title>
        <authorList>
            <person name="Joergensen T.S."/>
            <person name="Alvarez Arevalo M."/>
            <person name="Sterndorff E.B."/>
            <person name="Faurdal D."/>
            <person name="Vuksanovic O."/>
            <person name="Mourched A.-S."/>
            <person name="Charusanti P."/>
            <person name="Shaw S."/>
            <person name="Blin K."/>
            <person name="Weber T."/>
        </authorList>
    </citation>
    <scope>NUCLEOTIDE SEQUENCE</scope>
    <source>
        <strain evidence="3">NBC_00060</strain>
    </source>
</reference>
<keyword evidence="2" id="KW-0472">Membrane</keyword>
<evidence type="ECO:0008006" key="4">
    <source>
        <dbReference type="Google" id="ProtNLM"/>
    </source>
</evidence>
<dbReference type="AlphaFoldDB" id="A0AAU2GXX1"/>
<feature type="region of interest" description="Disordered" evidence="1">
    <location>
        <begin position="1"/>
        <end position="24"/>
    </location>
</feature>
<gene>
    <name evidence="3" type="ORF">OHV25_08245</name>
</gene>